<dbReference type="CDD" id="cd00590">
    <property type="entry name" value="RRM_SF"/>
    <property type="match status" value="3"/>
</dbReference>
<feature type="region of interest" description="Disordered" evidence="3">
    <location>
        <begin position="197"/>
        <end position="226"/>
    </location>
</feature>
<reference evidence="6" key="1">
    <citation type="submission" date="2025-08" db="UniProtKB">
        <authorList>
            <consortium name="RefSeq"/>
        </authorList>
    </citation>
    <scope>IDENTIFICATION</scope>
    <source>
        <tissue evidence="6">Fruit stalk</tissue>
    </source>
</reference>
<dbReference type="Pfam" id="PF00076">
    <property type="entry name" value="RRM_1"/>
    <property type="match status" value="3"/>
</dbReference>
<evidence type="ECO:0000313" key="6">
    <source>
        <dbReference type="RefSeq" id="XP_022736269.1"/>
    </source>
</evidence>
<dbReference type="InterPro" id="IPR012677">
    <property type="entry name" value="Nucleotide-bd_a/b_plait_sf"/>
</dbReference>
<dbReference type="SUPFAM" id="SSF54928">
    <property type="entry name" value="RNA-binding domain, RBD"/>
    <property type="match status" value="2"/>
</dbReference>
<feature type="compositionally biased region" description="Basic residues" evidence="3">
    <location>
        <begin position="618"/>
        <end position="633"/>
    </location>
</feature>
<feature type="domain" description="RRM" evidence="4">
    <location>
        <begin position="331"/>
        <end position="415"/>
    </location>
</feature>
<evidence type="ECO:0000256" key="2">
    <source>
        <dbReference type="PROSITE-ProRule" id="PRU00176"/>
    </source>
</evidence>
<dbReference type="SMART" id="SM00360">
    <property type="entry name" value="RRM"/>
    <property type="match status" value="3"/>
</dbReference>
<evidence type="ECO:0000259" key="4">
    <source>
        <dbReference type="PROSITE" id="PS50102"/>
    </source>
</evidence>
<gene>
    <name evidence="6" type="primary">LOC111289463</name>
</gene>
<dbReference type="RefSeq" id="XP_022736269.1">
    <property type="nucleotide sequence ID" value="XM_022880534.1"/>
</dbReference>
<dbReference type="GeneID" id="111289463"/>
<feature type="domain" description="RRM" evidence="4">
    <location>
        <begin position="428"/>
        <end position="506"/>
    </location>
</feature>
<feature type="region of interest" description="Disordered" evidence="3">
    <location>
        <begin position="595"/>
        <end position="666"/>
    </location>
</feature>
<dbReference type="Proteomes" id="UP000515121">
    <property type="component" value="Unplaced"/>
</dbReference>
<dbReference type="GO" id="GO:0003723">
    <property type="term" value="F:RNA binding"/>
    <property type="evidence" value="ECO:0007669"/>
    <property type="project" value="UniProtKB-UniRule"/>
</dbReference>
<feature type="compositionally biased region" description="Basic residues" evidence="3">
    <location>
        <begin position="1"/>
        <end position="13"/>
    </location>
</feature>
<name>A0A6P5Y737_DURZI</name>
<keyword evidence="1 2" id="KW-0694">RNA-binding</keyword>
<dbReference type="PANTHER" id="PTHR21245">
    <property type="entry name" value="HETEROGENEOUS NUCLEAR RIBONUCLEOPROTEIN"/>
    <property type="match status" value="1"/>
</dbReference>
<evidence type="ECO:0000313" key="5">
    <source>
        <dbReference type="Proteomes" id="UP000515121"/>
    </source>
</evidence>
<dbReference type="PROSITE" id="PS50102">
    <property type="entry name" value="RRM"/>
    <property type="match status" value="3"/>
</dbReference>
<organism evidence="5 6">
    <name type="scientific">Durio zibethinus</name>
    <name type="common">Durian</name>
    <dbReference type="NCBI Taxonomy" id="66656"/>
    <lineage>
        <taxon>Eukaryota</taxon>
        <taxon>Viridiplantae</taxon>
        <taxon>Streptophyta</taxon>
        <taxon>Embryophyta</taxon>
        <taxon>Tracheophyta</taxon>
        <taxon>Spermatophyta</taxon>
        <taxon>Magnoliopsida</taxon>
        <taxon>eudicotyledons</taxon>
        <taxon>Gunneridae</taxon>
        <taxon>Pentapetalae</taxon>
        <taxon>rosids</taxon>
        <taxon>malvids</taxon>
        <taxon>Malvales</taxon>
        <taxon>Malvaceae</taxon>
        <taxon>Helicteroideae</taxon>
        <taxon>Durio</taxon>
    </lineage>
</organism>
<dbReference type="Gene3D" id="3.30.70.330">
    <property type="match status" value="3"/>
</dbReference>
<accession>A0A6P5Y737</accession>
<dbReference type="InterPro" id="IPR035979">
    <property type="entry name" value="RBD_domain_sf"/>
</dbReference>
<dbReference type="AlphaFoldDB" id="A0A6P5Y737"/>
<feature type="region of interest" description="Disordered" evidence="3">
    <location>
        <begin position="1"/>
        <end position="34"/>
    </location>
</feature>
<keyword evidence="5" id="KW-1185">Reference proteome</keyword>
<feature type="compositionally biased region" description="Basic and acidic residues" evidence="3">
    <location>
        <begin position="209"/>
        <end position="218"/>
    </location>
</feature>
<proteinExistence type="predicted"/>
<protein>
    <submittedName>
        <fullName evidence="6">Nucleolin-like isoform X1</fullName>
    </submittedName>
</protein>
<evidence type="ECO:0000256" key="1">
    <source>
        <dbReference type="ARBA" id="ARBA00022884"/>
    </source>
</evidence>
<feature type="domain" description="RRM" evidence="4">
    <location>
        <begin position="250"/>
        <end position="329"/>
    </location>
</feature>
<evidence type="ECO:0000256" key="3">
    <source>
        <dbReference type="SAM" id="MobiDB-lite"/>
    </source>
</evidence>
<feature type="compositionally biased region" description="Basic residues" evidence="3">
    <location>
        <begin position="653"/>
        <end position="662"/>
    </location>
</feature>
<dbReference type="InterPro" id="IPR000504">
    <property type="entry name" value="RRM_dom"/>
</dbReference>
<dbReference type="OrthoDB" id="3800936at2759"/>
<sequence length="842" mass="94425">MRRKKARAKRRVVRSSEEDEVEVEMKDPGSSENVVEAAKAGNERVKDIDREIDCFKEEFEEVENVVSAVMEMDTIIQQDQINNGGYAVENESNFNDGNIVENKSNIETIAVNGLEGGEKSDNLDASLKCSKFEETLEEGSVRGRNFNSNIEVTDMDSGNEIENGEEAEVHANAEQESVEGEPSTARIRVMKFDGQIDDSYINKEDDDGEKMQESRDDRDQNEDIEVSDVNEVPPVFNHDSLTEPKKEKQLEIHVGGLHKDTVEQDLFEIFGKFGKVQIARIVRHPITNKSKGFAFIQFATVEQTKKVLSDYKDGIEVRGRHAKLSISRDRDILYLGNICKTWTKEDVLRKLNGYGIEDLDEIQVPNDPKNEGKNKGFALLRFNTCSDAKAAFHRLRKPDAVFGNAKSAKVAFARTPMHSREEVQLQVKTIYVEGIPKSWDVQKLKEICEQYGETKKVKISRNFCSKGKDFGFISFTSRENAVACVGGMNKLQFGGNVKVKADIARPLVGGCPQKSSCGGLKLGKRHRSTCWWKMKGHARSEGAKKGSDMKAQTVIYKSKIRGTKEKVAGVAHKNNQDPLNSKHTIEDENNEHQRIAPEVHDAGAGLSTKLEKTDDKRKNRKRQRNRLHRKRLSKKLEGRSQGRPSHSSISSKSRSHLRKRPSRGADSVAHRILFKEAYAASTSGYPGSAYVAISGSKRLSSDLEPHAGFVQPVKHKDRYLAGCVTPAFRHQRPTYADYLKLDTHYERQPPAKYFKPAIGKDALPHAGFLEASSRKQSFVVDDYLARRTGEYNGPGNQGPAHEAGSAFSRPYVPNHSSYARYEASASGYHRVSGAYPPTQTYY</sequence>
<dbReference type="KEGG" id="dzi:111289463"/>
<feature type="compositionally biased region" description="Low complexity" evidence="3">
    <location>
        <begin position="643"/>
        <end position="652"/>
    </location>
</feature>